<sequence>MQFVKESPSYPYGYTTFRTSIPKQVKKMNLTDRRLCVCLKCFNMEKKLRPINRLASLCKLDPMTLRGFYKTSVCDFETFPYPECADRSYEKCKDILSTRYDTMLKEHGSSNLKYVQWE</sequence>
<dbReference type="Proteomes" id="UP000828390">
    <property type="component" value="Unassembled WGS sequence"/>
</dbReference>
<protein>
    <submittedName>
        <fullName evidence="1">Uncharacterized protein</fullName>
    </submittedName>
</protein>
<name>A0A9D4J5W5_DREPO</name>
<organism evidence="1 2">
    <name type="scientific">Dreissena polymorpha</name>
    <name type="common">Zebra mussel</name>
    <name type="synonym">Mytilus polymorpha</name>
    <dbReference type="NCBI Taxonomy" id="45954"/>
    <lineage>
        <taxon>Eukaryota</taxon>
        <taxon>Metazoa</taxon>
        <taxon>Spiralia</taxon>
        <taxon>Lophotrochozoa</taxon>
        <taxon>Mollusca</taxon>
        <taxon>Bivalvia</taxon>
        <taxon>Autobranchia</taxon>
        <taxon>Heteroconchia</taxon>
        <taxon>Euheterodonta</taxon>
        <taxon>Imparidentia</taxon>
        <taxon>Neoheterodontei</taxon>
        <taxon>Myida</taxon>
        <taxon>Dreissenoidea</taxon>
        <taxon>Dreissenidae</taxon>
        <taxon>Dreissena</taxon>
    </lineage>
</organism>
<reference evidence="1" key="2">
    <citation type="submission" date="2020-11" db="EMBL/GenBank/DDBJ databases">
        <authorList>
            <person name="McCartney M.A."/>
            <person name="Auch B."/>
            <person name="Kono T."/>
            <person name="Mallez S."/>
            <person name="Becker A."/>
            <person name="Gohl D.M."/>
            <person name="Silverstein K.A.T."/>
            <person name="Koren S."/>
            <person name="Bechman K.B."/>
            <person name="Herman A."/>
            <person name="Abrahante J.E."/>
            <person name="Garbe J."/>
        </authorList>
    </citation>
    <scope>NUCLEOTIDE SEQUENCE</scope>
    <source>
        <strain evidence="1">Duluth1</strain>
        <tissue evidence="1">Whole animal</tissue>
    </source>
</reference>
<keyword evidence="2" id="KW-1185">Reference proteome</keyword>
<dbReference type="AlphaFoldDB" id="A0A9D4J5W5"/>
<gene>
    <name evidence="1" type="ORF">DPMN_154620</name>
</gene>
<proteinExistence type="predicted"/>
<evidence type="ECO:0000313" key="1">
    <source>
        <dbReference type="EMBL" id="KAH3800976.1"/>
    </source>
</evidence>
<dbReference type="EMBL" id="JAIWYP010000007">
    <property type="protein sequence ID" value="KAH3800976.1"/>
    <property type="molecule type" value="Genomic_DNA"/>
</dbReference>
<accession>A0A9D4J5W5</accession>
<comment type="caution">
    <text evidence="1">The sequence shown here is derived from an EMBL/GenBank/DDBJ whole genome shotgun (WGS) entry which is preliminary data.</text>
</comment>
<evidence type="ECO:0000313" key="2">
    <source>
        <dbReference type="Proteomes" id="UP000828390"/>
    </source>
</evidence>
<reference evidence="1" key="1">
    <citation type="journal article" date="2019" name="bioRxiv">
        <title>The Genome of the Zebra Mussel, Dreissena polymorpha: A Resource for Invasive Species Research.</title>
        <authorList>
            <person name="McCartney M.A."/>
            <person name="Auch B."/>
            <person name="Kono T."/>
            <person name="Mallez S."/>
            <person name="Zhang Y."/>
            <person name="Obille A."/>
            <person name="Becker A."/>
            <person name="Abrahante J.E."/>
            <person name="Garbe J."/>
            <person name="Badalamenti J.P."/>
            <person name="Herman A."/>
            <person name="Mangelson H."/>
            <person name="Liachko I."/>
            <person name="Sullivan S."/>
            <person name="Sone E.D."/>
            <person name="Koren S."/>
            <person name="Silverstein K.A.T."/>
            <person name="Beckman K.B."/>
            <person name="Gohl D.M."/>
        </authorList>
    </citation>
    <scope>NUCLEOTIDE SEQUENCE</scope>
    <source>
        <strain evidence="1">Duluth1</strain>
        <tissue evidence="1">Whole animal</tissue>
    </source>
</reference>